<dbReference type="Gene3D" id="3.10.560.10">
    <property type="entry name" value="Outer membrane lipoprotein wza domain like"/>
    <property type="match status" value="2"/>
</dbReference>
<dbReference type="AlphaFoldDB" id="A0A7C4LJA9"/>
<feature type="domain" description="Soluble ligand binding" evidence="4">
    <location>
        <begin position="208"/>
        <end position="252"/>
    </location>
</feature>
<keyword evidence="1" id="KW-0732">Signal</keyword>
<feature type="domain" description="Polysaccharide export protein N-terminal" evidence="3">
    <location>
        <begin position="127"/>
        <end position="201"/>
    </location>
</feature>
<reference evidence="5" key="1">
    <citation type="journal article" date="2020" name="mSystems">
        <title>Genome- and Community-Level Interaction Insights into Carbon Utilization and Element Cycling Functions of Hydrothermarchaeota in Hydrothermal Sediment.</title>
        <authorList>
            <person name="Zhou Z."/>
            <person name="Liu Y."/>
            <person name="Xu W."/>
            <person name="Pan J."/>
            <person name="Luo Z.H."/>
            <person name="Li M."/>
        </authorList>
    </citation>
    <scope>NUCLEOTIDE SEQUENCE [LARGE SCALE GENOMIC DNA]</scope>
    <source>
        <strain evidence="5">SpSt-508</strain>
    </source>
</reference>
<sequence length="434" mass="45837">MCRAVLTFAWSSPTFRPALRPERGALEALVCHSPLRFLRVDAGTAVPSVALFRPLSRSRGLLTSAAGRCALVVVGVWCGGLSGCRTGPGGEKYTYDTMPAYLAAARRENAQTVDLSRLASLTVKSELIDRGDVIDVTISTGLNEKESYTQPVRIRDDGVADIPVVGPVHLAGLELAEAEAAITAASIQRNLYRRPYVTVTMRHQRVNRVTVVGAVKEPGVKAIPRGQCDLLAALVAAGGLSDNAGTNVEIRNPIKEEGAPDPIAANDPAAINPAGHSLPGGSAGGGGVRRQSIRVDLVAATKAGTGNYVLEDGAVVMVEKRDPEPVHVVGLVHKPNRYELPVGENLRVIDAVALAGGLSSPVADDIVVIRKKPNSNETVRIALKFSEAKRDERANLLLSPGDIVSVEQTPLTVFVDTLRLINFGFGASLPLTAL</sequence>
<evidence type="ECO:0000256" key="2">
    <source>
        <dbReference type="SAM" id="MobiDB-lite"/>
    </source>
</evidence>
<feature type="domain" description="Soluble ligand binding" evidence="4">
    <location>
        <begin position="326"/>
        <end position="376"/>
    </location>
</feature>
<feature type="compositionally biased region" description="Low complexity" evidence="2">
    <location>
        <begin position="261"/>
        <end position="280"/>
    </location>
</feature>
<evidence type="ECO:0000313" key="5">
    <source>
        <dbReference type="EMBL" id="HGT38432.1"/>
    </source>
</evidence>
<evidence type="ECO:0000256" key="1">
    <source>
        <dbReference type="ARBA" id="ARBA00022729"/>
    </source>
</evidence>
<evidence type="ECO:0000259" key="4">
    <source>
        <dbReference type="Pfam" id="PF10531"/>
    </source>
</evidence>
<dbReference type="Gene3D" id="3.30.1950.10">
    <property type="entry name" value="wza like domain"/>
    <property type="match status" value="1"/>
</dbReference>
<comment type="caution">
    <text evidence="5">The sequence shown here is derived from an EMBL/GenBank/DDBJ whole genome shotgun (WGS) entry which is preliminary data.</text>
</comment>
<evidence type="ECO:0000259" key="3">
    <source>
        <dbReference type="Pfam" id="PF02563"/>
    </source>
</evidence>
<accession>A0A7C4LJA9</accession>
<dbReference type="EMBL" id="DSVQ01000007">
    <property type="protein sequence ID" value="HGT38432.1"/>
    <property type="molecule type" value="Genomic_DNA"/>
</dbReference>
<dbReference type="PANTHER" id="PTHR33619:SF3">
    <property type="entry name" value="POLYSACCHARIDE EXPORT PROTEIN GFCE-RELATED"/>
    <property type="match status" value="1"/>
</dbReference>
<dbReference type="Pfam" id="PF02563">
    <property type="entry name" value="Poly_export"/>
    <property type="match status" value="1"/>
</dbReference>
<feature type="region of interest" description="Disordered" evidence="2">
    <location>
        <begin position="261"/>
        <end position="287"/>
    </location>
</feature>
<gene>
    <name evidence="5" type="ORF">ENS64_04110</name>
</gene>
<dbReference type="PANTHER" id="PTHR33619">
    <property type="entry name" value="POLYSACCHARIDE EXPORT PROTEIN GFCE-RELATED"/>
    <property type="match status" value="1"/>
</dbReference>
<name>A0A7C4LJA9_9PLAN</name>
<proteinExistence type="predicted"/>
<evidence type="ECO:0008006" key="6">
    <source>
        <dbReference type="Google" id="ProtNLM"/>
    </source>
</evidence>
<dbReference type="InterPro" id="IPR049712">
    <property type="entry name" value="Poly_export"/>
</dbReference>
<dbReference type="InterPro" id="IPR019554">
    <property type="entry name" value="Soluble_ligand-bd"/>
</dbReference>
<dbReference type="Pfam" id="PF10531">
    <property type="entry name" value="SLBB"/>
    <property type="match status" value="2"/>
</dbReference>
<dbReference type="GO" id="GO:0015159">
    <property type="term" value="F:polysaccharide transmembrane transporter activity"/>
    <property type="evidence" value="ECO:0007669"/>
    <property type="project" value="InterPro"/>
</dbReference>
<organism evidence="5">
    <name type="scientific">Schlesneria paludicola</name>
    <dbReference type="NCBI Taxonomy" id="360056"/>
    <lineage>
        <taxon>Bacteria</taxon>
        <taxon>Pseudomonadati</taxon>
        <taxon>Planctomycetota</taxon>
        <taxon>Planctomycetia</taxon>
        <taxon>Planctomycetales</taxon>
        <taxon>Planctomycetaceae</taxon>
        <taxon>Schlesneria</taxon>
    </lineage>
</organism>
<protein>
    <recommendedName>
        <fullName evidence="6">Soluble ligand binding domain-containing protein</fullName>
    </recommendedName>
</protein>
<dbReference type="InterPro" id="IPR003715">
    <property type="entry name" value="Poly_export_N"/>
</dbReference>